<keyword evidence="3" id="KW-1185">Reference proteome</keyword>
<evidence type="ECO:0000313" key="2">
    <source>
        <dbReference type="EMBL" id="URE25026.1"/>
    </source>
</evidence>
<name>A0A9E7KPS1_9LILI</name>
<feature type="compositionally biased region" description="Basic and acidic residues" evidence="1">
    <location>
        <begin position="75"/>
        <end position="109"/>
    </location>
</feature>
<dbReference type="AlphaFoldDB" id="A0A9E7KPS1"/>
<sequence>MQRSTELGTKRTGKPPLFQLQGGIFTPEIKQRPDLDDCSLGTETESVVPEKNLMGSAQRVLGTEDHQRQGNNSGRRPEQHNLDEAKRERRGEGEKGIGGEERGVIYRAK</sequence>
<protein>
    <submittedName>
        <fullName evidence="2">Uncharacterized protein</fullName>
    </submittedName>
</protein>
<organism evidence="2 3">
    <name type="scientific">Musa troglodytarum</name>
    <name type="common">fe'i banana</name>
    <dbReference type="NCBI Taxonomy" id="320322"/>
    <lineage>
        <taxon>Eukaryota</taxon>
        <taxon>Viridiplantae</taxon>
        <taxon>Streptophyta</taxon>
        <taxon>Embryophyta</taxon>
        <taxon>Tracheophyta</taxon>
        <taxon>Spermatophyta</taxon>
        <taxon>Magnoliopsida</taxon>
        <taxon>Liliopsida</taxon>
        <taxon>Zingiberales</taxon>
        <taxon>Musaceae</taxon>
        <taxon>Musa</taxon>
    </lineage>
</organism>
<gene>
    <name evidence="2" type="ORF">MUK42_17817</name>
</gene>
<feature type="region of interest" description="Disordered" evidence="1">
    <location>
        <begin position="28"/>
        <end position="109"/>
    </location>
</feature>
<reference evidence="2" key="1">
    <citation type="submission" date="2022-05" db="EMBL/GenBank/DDBJ databases">
        <title>The Musa troglodytarum L. genome provides insights into the mechanism of non-climacteric behaviour and enrichment of carotenoids.</title>
        <authorList>
            <person name="Wang J."/>
        </authorList>
    </citation>
    <scope>NUCLEOTIDE SEQUENCE</scope>
    <source>
        <tissue evidence="2">Leaf</tissue>
    </source>
</reference>
<dbReference type="OrthoDB" id="10348365at2759"/>
<dbReference type="Proteomes" id="UP001055439">
    <property type="component" value="Chromosome 8"/>
</dbReference>
<evidence type="ECO:0000256" key="1">
    <source>
        <dbReference type="SAM" id="MobiDB-lite"/>
    </source>
</evidence>
<evidence type="ECO:0000313" key="3">
    <source>
        <dbReference type="Proteomes" id="UP001055439"/>
    </source>
</evidence>
<accession>A0A9E7KPS1</accession>
<proteinExistence type="predicted"/>
<dbReference type="EMBL" id="CP097510">
    <property type="protein sequence ID" value="URE25026.1"/>
    <property type="molecule type" value="Genomic_DNA"/>
</dbReference>
<feature type="region of interest" description="Disordered" evidence="1">
    <location>
        <begin position="1"/>
        <end position="20"/>
    </location>
</feature>